<dbReference type="GO" id="GO:0016702">
    <property type="term" value="F:oxidoreductase activity, acting on single donors with incorporation of molecular oxygen, incorporation of two atoms of oxygen"/>
    <property type="evidence" value="ECO:0007669"/>
    <property type="project" value="UniProtKB-ARBA"/>
</dbReference>
<comment type="cofactor">
    <cofactor evidence="1">
        <name>Zn(2+)</name>
        <dbReference type="ChEBI" id="CHEBI:29105"/>
    </cofactor>
</comment>
<evidence type="ECO:0000256" key="3">
    <source>
        <dbReference type="ARBA" id="ARBA00022723"/>
    </source>
</evidence>
<evidence type="ECO:0000256" key="2">
    <source>
        <dbReference type="ARBA" id="ARBA00007581"/>
    </source>
</evidence>
<reference evidence="7 8" key="1">
    <citation type="submission" date="2018-10" db="EMBL/GenBank/DDBJ databases">
        <authorList>
            <person name="Chen W.-M."/>
        </authorList>
    </citation>
    <scope>NUCLEOTIDE SEQUENCE [LARGE SCALE GENOMIC DNA]</scope>
    <source>
        <strain evidence="7 8">THS-13</strain>
    </source>
</reference>
<dbReference type="InterPro" id="IPR014436">
    <property type="entry name" value="Extradiol_dOase_DODA"/>
</dbReference>
<accession>A0A3N0VPD5</accession>
<evidence type="ECO:0000256" key="5">
    <source>
        <dbReference type="ARBA" id="ARBA00023002"/>
    </source>
</evidence>
<keyword evidence="8" id="KW-1185">Reference proteome</keyword>
<dbReference type="EMBL" id="RJVO01000001">
    <property type="protein sequence ID" value="ROH93838.1"/>
    <property type="molecule type" value="Genomic_DNA"/>
</dbReference>
<keyword evidence="5" id="KW-0560">Oxidoreductase</keyword>
<proteinExistence type="inferred from homology"/>
<dbReference type="InParanoid" id="A0A3N0VPD5"/>
<gene>
    <name evidence="7" type="ORF">ED208_02645</name>
</gene>
<comment type="similarity">
    <text evidence="2">Belongs to the DODA-type extradiol aromatic ring-opening dioxygenase family.</text>
</comment>
<dbReference type="SUPFAM" id="SSF53213">
    <property type="entry name" value="LigB-like"/>
    <property type="match status" value="1"/>
</dbReference>
<dbReference type="PANTHER" id="PTHR30096">
    <property type="entry name" value="4,5-DOPA DIOXYGENASE EXTRADIOL-LIKE PROTEIN"/>
    <property type="match status" value="1"/>
</dbReference>
<comment type="caution">
    <text evidence="7">The sequence shown here is derived from an EMBL/GenBank/DDBJ whole genome shotgun (WGS) entry which is preliminary data.</text>
</comment>
<dbReference type="NCBIfam" id="NF007914">
    <property type="entry name" value="PRK10628.1"/>
    <property type="match status" value="1"/>
</dbReference>
<dbReference type="GO" id="GO:0008270">
    <property type="term" value="F:zinc ion binding"/>
    <property type="evidence" value="ECO:0007669"/>
    <property type="project" value="InterPro"/>
</dbReference>
<dbReference type="AlphaFoldDB" id="A0A3N0VPD5"/>
<name>A0A3N0VPD5_9GAMM</name>
<evidence type="ECO:0000313" key="8">
    <source>
        <dbReference type="Proteomes" id="UP000282106"/>
    </source>
</evidence>
<feature type="domain" description="Extradiol ring-cleavage dioxygenase class III enzyme subunit B" evidence="6">
    <location>
        <begin position="19"/>
        <end position="242"/>
    </location>
</feature>
<dbReference type="PIRSF" id="PIRSF006157">
    <property type="entry name" value="Doxgns_DODA"/>
    <property type="match status" value="1"/>
</dbReference>
<protein>
    <submittedName>
        <fullName evidence="7">4,5-DOPA dioxygenase extradiol</fullName>
    </submittedName>
</protein>
<keyword evidence="3" id="KW-0479">Metal-binding</keyword>
<sequence length="260" mass="28150">MPALFIGHGSPMNALERNAYTEAWRRLGESLPRPKAVLCVSAHWLTRGLAVTAMPQPRTIHDFGGFPRELFAVQYPAPGAPALAARVAERLAPLPVALDESWGLDHGAWSVLVHLFPDAQVPVLQLSLDASQPEAFHYALGQKLSALREEGVLILGSGNVVHNLRTLHWHGGAAYDWAAQFNDWARARILAGEHQALIDWRSQGEAGRLSVPTTEHYWPLLPVLGAQRPGEAAEIVTDGIEMGSISMMAVRIGAPAAPQA</sequence>
<dbReference type="CDD" id="cd07363">
    <property type="entry name" value="45_DOPA_Dioxygenase"/>
    <property type="match status" value="1"/>
</dbReference>
<organism evidence="7 8">
    <name type="scientific">Stagnimonas aquatica</name>
    <dbReference type="NCBI Taxonomy" id="2689987"/>
    <lineage>
        <taxon>Bacteria</taxon>
        <taxon>Pseudomonadati</taxon>
        <taxon>Pseudomonadota</taxon>
        <taxon>Gammaproteobacteria</taxon>
        <taxon>Nevskiales</taxon>
        <taxon>Nevskiaceae</taxon>
        <taxon>Stagnimonas</taxon>
    </lineage>
</organism>
<evidence type="ECO:0000313" key="7">
    <source>
        <dbReference type="EMBL" id="ROH93838.1"/>
    </source>
</evidence>
<keyword evidence="7" id="KW-0223">Dioxygenase</keyword>
<dbReference type="Proteomes" id="UP000282106">
    <property type="component" value="Unassembled WGS sequence"/>
</dbReference>
<evidence type="ECO:0000256" key="4">
    <source>
        <dbReference type="ARBA" id="ARBA00022833"/>
    </source>
</evidence>
<dbReference type="GO" id="GO:0008198">
    <property type="term" value="F:ferrous iron binding"/>
    <property type="evidence" value="ECO:0007669"/>
    <property type="project" value="InterPro"/>
</dbReference>
<dbReference type="Gene3D" id="3.40.830.10">
    <property type="entry name" value="LigB-like"/>
    <property type="match status" value="1"/>
</dbReference>
<evidence type="ECO:0000256" key="1">
    <source>
        <dbReference type="ARBA" id="ARBA00001947"/>
    </source>
</evidence>
<dbReference type="PANTHER" id="PTHR30096:SF0">
    <property type="entry name" value="4,5-DOPA DIOXYGENASE EXTRADIOL-LIKE PROTEIN"/>
    <property type="match status" value="1"/>
</dbReference>
<dbReference type="Pfam" id="PF02900">
    <property type="entry name" value="LigB"/>
    <property type="match status" value="1"/>
</dbReference>
<keyword evidence="4" id="KW-0862">Zinc</keyword>
<dbReference type="InterPro" id="IPR004183">
    <property type="entry name" value="Xdiol_dOase_suB"/>
</dbReference>
<evidence type="ECO:0000259" key="6">
    <source>
        <dbReference type="Pfam" id="PF02900"/>
    </source>
</evidence>